<feature type="compositionally biased region" description="Basic residues" evidence="1">
    <location>
        <begin position="154"/>
        <end position="172"/>
    </location>
</feature>
<sequence>MLAQDNVTPIPSGEGSLHRSSWKAEAIRRGNLKISGPFPITEETPLNEEEEKEYAEKGNLSPPPPPAMEDHPHPVQPPPPIPPPNGILHPAPTQAEAEAPPQLSQDNRKLERKVSSAGVREANDVQKRNAPTPAPHSTPSPFPSIPESSTNGTPKKKRKSGLRNVFRKMFGRKSREEQISAHDRDVPVSRHGHHRSEPVTLHESPKMTKEDLTRPRISDLHVRELQPLNPLGQHLPFPMNVNAPQEASPPHEYLTFERPTSFSRRRASLPGALSDAEAQALSGVIGQANKGASSWDERQDGESLHSPQIGIALSSPPHSSQSVQSKRRSRSAGALRDLAKARPSIERRRSAEIRYWRNSYQSGSVYSTATPRPRTAQTVETVHTTELHDEASKAHQSMAASIVEPEPIEAPVIAQHDQDISEIPLPVDVFNFGNLKAGFSDDEHEDERPVVPPPRSEKRLSIEDRVRYLEDNVRDLESSVRRISGRNNRQTIILENAPKGRRSRNRSSSATSDRQGSHHSSKSSNKTLSVTHEVVNPPSPTLGPLSAVNEFPSPGDRPQTMIAIEPNTIPQPAISRTSDVSEQVQQLCEALQHERGARKTLEKQVYSLQREVSELHAIVNKFLSQSPSYPTPSPDAIIASNEERLSTPRASTRPDRAGLNVYTEGDTPATSRRLRETSLSRFSHSGSEGVDDMSAMSSREDVTSPEAWATPKETGSAFGSGFFSRKRSTDADEEMF</sequence>
<protein>
    <submittedName>
        <fullName evidence="2">Uncharacterized protein</fullName>
    </submittedName>
</protein>
<evidence type="ECO:0000256" key="1">
    <source>
        <dbReference type="SAM" id="MobiDB-lite"/>
    </source>
</evidence>
<feature type="compositionally biased region" description="Pro residues" evidence="1">
    <location>
        <begin position="132"/>
        <end position="144"/>
    </location>
</feature>
<feature type="compositionally biased region" description="Low complexity" evidence="1">
    <location>
        <begin position="86"/>
        <end position="102"/>
    </location>
</feature>
<dbReference type="AlphaFoldDB" id="A0A6A6TIG8"/>
<dbReference type="OrthoDB" id="5428925at2759"/>
<feature type="compositionally biased region" description="Basic and acidic residues" evidence="1">
    <location>
        <begin position="203"/>
        <end position="212"/>
    </location>
</feature>
<name>A0A6A6TIG8_9PLEO</name>
<proteinExistence type="predicted"/>
<gene>
    <name evidence="2" type="ORF">K491DRAFT_675319</name>
</gene>
<evidence type="ECO:0000313" key="3">
    <source>
        <dbReference type="Proteomes" id="UP000799324"/>
    </source>
</evidence>
<feature type="compositionally biased region" description="Pro residues" evidence="1">
    <location>
        <begin position="74"/>
        <end position="85"/>
    </location>
</feature>
<reference evidence="2" key="1">
    <citation type="journal article" date="2020" name="Stud. Mycol.">
        <title>101 Dothideomycetes genomes: a test case for predicting lifestyles and emergence of pathogens.</title>
        <authorList>
            <person name="Haridas S."/>
            <person name="Albert R."/>
            <person name="Binder M."/>
            <person name="Bloem J."/>
            <person name="Labutti K."/>
            <person name="Salamov A."/>
            <person name="Andreopoulos B."/>
            <person name="Baker S."/>
            <person name="Barry K."/>
            <person name="Bills G."/>
            <person name="Bluhm B."/>
            <person name="Cannon C."/>
            <person name="Castanera R."/>
            <person name="Culley D."/>
            <person name="Daum C."/>
            <person name="Ezra D."/>
            <person name="Gonzalez J."/>
            <person name="Henrissat B."/>
            <person name="Kuo A."/>
            <person name="Liang C."/>
            <person name="Lipzen A."/>
            <person name="Lutzoni F."/>
            <person name="Magnuson J."/>
            <person name="Mondo S."/>
            <person name="Nolan M."/>
            <person name="Ohm R."/>
            <person name="Pangilinan J."/>
            <person name="Park H.-J."/>
            <person name="Ramirez L."/>
            <person name="Alfaro M."/>
            <person name="Sun H."/>
            <person name="Tritt A."/>
            <person name="Yoshinaga Y."/>
            <person name="Zwiers L.-H."/>
            <person name="Turgeon B."/>
            <person name="Goodwin S."/>
            <person name="Spatafora J."/>
            <person name="Crous P."/>
            <person name="Grigoriev I."/>
        </authorList>
    </citation>
    <scope>NUCLEOTIDE SEQUENCE</scope>
    <source>
        <strain evidence="2">CBS 122681</strain>
    </source>
</reference>
<feature type="compositionally biased region" description="Basic and acidic residues" evidence="1">
    <location>
        <begin position="641"/>
        <end position="656"/>
    </location>
</feature>
<feature type="region of interest" description="Disordered" evidence="1">
    <location>
        <begin position="489"/>
        <end position="561"/>
    </location>
</feature>
<feature type="region of interest" description="Disordered" evidence="1">
    <location>
        <begin position="289"/>
        <end position="343"/>
    </location>
</feature>
<keyword evidence="3" id="KW-1185">Reference proteome</keyword>
<accession>A0A6A6TIG8</accession>
<feature type="region of interest" description="Disordered" evidence="1">
    <location>
        <begin position="438"/>
        <end position="458"/>
    </location>
</feature>
<feature type="region of interest" description="Disordered" evidence="1">
    <location>
        <begin position="626"/>
        <end position="736"/>
    </location>
</feature>
<dbReference type="EMBL" id="MU004304">
    <property type="protein sequence ID" value="KAF2659815.1"/>
    <property type="molecule type" value="Genomic_DNA"/>
</dbReference>
<dbReference type="Proteomes" id="UP000799324">
    <property type="component" value="Unassembled WGS sequence"/>
</dbReference>
<evidence type="ECO:0000313" key="2">
    <source>
        <dbReference type="EMBL" id="KAF2659815.1"/>
    </source>
</evidence>
<feature type="compositionally biased region" description="Low complexity" evidence="1">
    <location>
        <begin position="314"/>
        <end position="324"/>
    </location>
</feature>
<feature type="compositionally biased region" description="Basic and acidic residues" evidence="1">
    <location>
        <begin position="173"/>
        <end position="188"/>
    </location>
</feature>
<feature type="region of interest" description="Disordered" evidence="1">
    <location>
        <begin position="1"/>
        <end position="212"/>
    </location>
</feature>
<organism evidence="2 3">
    <name type="scientific">Lophiostoma macrostomum CBS 122681</name>
    <dbReference type="NCBI Taxonomy" id="1314788"/>
    <lineage>
        <taxon>Eukaryota</taxon>
        <taxon>Fungi</taxon>
        <taxon>Dikarya</taxon>
        <taxon>Ascomycota</taxon>
        <taxon>Pezizomycotina</taxon>
        <taxon>Dothideomycetes</taxon>
        <taxon>Pleosporomycetidae</taxon>
        <taxon>Pleosporales</taxon>
        <taxon>Lophiostomataceae</taxon>
        <taxon>Lophiostoma</taxon>
    </lineage>
</organism>